<comment type="caution">
    <text evidence="1">The sequence shown here is derived from an EMBL/GenBank/DDBJ whole genome shotgun (WGS) entry which is preliminary data.</text>
</comment>
<accession>A0ABR9QW00</accession>
<dbReference type="InterPro" id="IPR014975">
    <property type="entry name" value="DUF1836"/>
</dbReference>
<keyword evidence="2" id="KW-1185">Reference proteome</keyword>
<dbReference type="PANTHER" id="PTHR40056:SF1">
    <property type="entry name" value="DUF1836 DOMAIN-CONTAINING PROTEIN"/>
    <property type="match status" value="1"/>
</dbReference>
<sequence length="167" mass="19743">MEKENNNTDIKSLFTKKRPEHWNMIPDLDLYMDQIIEYMKRQHPGFDVNEKLTSSMVNNYTKQGLMPRSNGKKYGREHIAWLTAICLIKQIVSVNDTKVLLDEHMKYEKTEDFYEKYIEILDREFKNMDNLLSNQDKEKKAELALELAVASYARKLACQCLINSLKE</sequence>
<evidence type="ECO:0000313" key="1">
    <source>
        <dbReference type="EMBL" id="MBE5035057.1"/>
    </source>
</evidence>
<dbReference type="PANTHER" id="PTHR40056">
    <property type="entry name" value="HYPOTHETICAL CYTOSOLIC PROTEIN"/>
    <property type="match status" value="1"/>
</dbReference>
<dbReference type="Pfam" id="PF08876">
    <property type="entry name" value="DUF1836"/>
    <property type="match status" value="1"/>
</dbReference>
<protein>
    <submittedName>
        <fullName evidence="1">DUF1836 domain-containing protein</fullName>
    </submittedName>
</protein>
<gene>
    <name evidence="1" type="ORF">INF20_02030</name>
</gene>
<dbReference type="RefSeq" id="WP_226384725.1">
    <property type="nucleotide sequence ID" value="NZ_JADCKA010000002.1"/>
</dbReference>
<evidence type="ECO:0000313" key="2">
    <source>
        <dbReference type="Proteomes" id="UP001516588"/>
    </source>
</evidence>
<organism evidence="1 2">
    <name type="scientific">Gallibacter intestinalis</name>
    <dbReference type="NCBI Taxonomy" id="2779356"/>
    <lineage>
        <taxon>Bacteria</taxon>
        <taxon>Bacillati</taxon>
        <taxon>Bacillota</taxon>
        <taxon>Clostridia</taxon>
        <taxon>Eubacteriales</taxon>
        <taxon>Eubacteriaceae</taxon>
        <taxon>Gallibacter</taxon>
    </lineage>
</organism>
<dbReference type="Proteomes" id="UP001516588">
    <property type="component" value="Unassembled WGS sequence"/>
</dbReference>
<reference evidence="1 2" key="1">
    <citation type="submission" date="2020-10" db="EMBL/GenBank/DDBJ databases">
        <title>ChiBAC.</title>
        <authorList>
            <person name="Zenner C."/>
            <person name="Hitch T.C.A."/>
            <person name="Clavel T."/>
        </authorList>
    </citation>
    <scope>NUCLEOTIDE SEQUENCE [LARGE SCALE GENOMIC DNA]</scope>
    <source>
        <strain evidence="1 2">DSM 108706</strain>
    </source>
</reference>
<proteinExistence type="predicted"/>
<dbReference type="EMBL" id="JADCKA010000002">
    <property type="protein sequence ID" value="MBE5035057.1"/>
    <property type="molecule type" value="Genomic_DNA"/>
</dbReference>
<name>A0ABR9QW00_9FIRM</name>